<dbReference type="GeneID" id="78899081"/>
<evidence type="ECO:0000256" key="1">
    <source>
        <dbReference type="ARBA" id="ARBA00004651"/>
    </source>
</evidence>
<evidence type="ECO:0000313" key="11">
    <source>
        <dbReference type="Proteomes" id="UP000229314"/>
    </source>
</evidence>
<reference evidence="9 12" key="4">
    <citation type="submission" date="2019-09" db="EMBL/GenBank/DDBJ databases">
        <title>FDA dAtabase for Regulatory Grade micrObial Sequences (FDA-ARGOS): Supporting development and validation of Infectious Disease Dx tests.</title>
        <authorList>
            <person name="Sciortino C."/>
            <person name="Tallon L."/>
            <person name="Sadzewicz L."/>
            <person name="Vavikolanu K."/>
            <person name="Mehta A."/>
            <person name="Aluvathingal J."/>
            <person name="Nadendla S."/>
            <person name="Nandy P."/>
            <person name="Geyer C."/>
            <person name="Yan Y."/>
            <person name="Sichtig H."/>
        </authorList>
    </citation>
    <scope>NUCLEOTIDE SEQUENCE [LARGE SCALE GENOMIC DNA]</scope>
    <source>
        <strain evidence="9 12">FDAARGOS_643</strain>
    </source>
</reference>
<dbReference type="GO" id="GO:0015171">
    <property type="term" value="F:amino acid transmembrane transporter activity"/>
    <property type="evidence" value="ECO:0007669"/>
    <property type="project" value="TreeGrafter"/>
</dbReference>
<feature type="transmembrane region" description="Helical" evidence="6">
    <location>
        <begin position="172"/>
        <end position="193"/>
    </location>
</feature>
<comment type="subcellular location">
    <subcellularLocation>
        <location evidence="1">Cell membrane</location>
        <topology evidence="1">Multi-pass membrane protein</topology>
    </subcellularLocation>
</comment>
<dbReference type="InterPro" id="IPR001123">
    <property type="entry name" value="LeuE-type"/>
</dbReference>
<dbReference type="OrthoDB" id="9812084at2"/>
<reference evidence="8 11" key="2">
    <citation type="submission" date="2017-10" db="EMBL/GenBank/DDBJ databases">
        <title>Complete genome sequence of Paracoccus yeei TT13 isolated from human skin.</title>
        <authorList>
            <person name="Lee K."/>
            <person name="Lim J.Y."/>
            <person name="Hwang I."/>
        </authorList>
    </citation>
    <scope>NUCLEOTIDE SEQUENCE [LARGE SCALE GENOMIC DNA]</scope>
    <source>
        <strain evidence="8 11">TT13</strain>
    </source>
</reference>
<evidence type="ECO:0000313" key="9">
    <source>
        <dbReference type="EMBL" id="QEU08987.1"/>
    </source>
</evidence>
<name>A0A1V0GW13_9RHOB</name>
<evidence type="ECO:0000313" key="8">
    <source>
        <dbReference type="EMBL" id="ATQ57083.1"/>
    </source>
</evidence>
<evidence type="ECO:0000256" key="3">
    <source>
        <dbReference type="ARBA" id="ARBA00022692"/>
    </source>
</evidence>
<sequence length="195" mass="20411">MTQHVLWALAAFAFVTSITPGPNNLMLMASGANFGLRRTLPHMFGVALGFGAMVVVLGLGLDRIIAQSPLLAQALKWVSLAYVIWLAARIARSGAPEAGGPARRPMGFLAACAFQWVNPKAWMMALGALSAYSAGAGGVAGVALVFVLVNLPSVAVWAAMGQGLQGFLQSPVRLRVFNLTMAGLLVLSMLPVITH</sequence>
<evidence type="ECO:0000256" key="2">
    <source>
        <dbReference type="ARBA" id="ARBA00022475"/>
    </source>
</evidence>
<organism evidence="7 10">
    <name type="scientific">Paracoccus yeei</name>
    <dbReference type="NCBI Taxonomy" id="147645"/>
    <lineage>
        <taxon>Bacteria</taxon>
        <taxon>Pseudomonadati</taxon>
        <taxon>Pseudomonadota</taxon>
        <taxon>Alphaproteobacteria</taxon>
        <taxon>Rhodobacterales</taxon>
        <taxon>Paracoccaceae</taxon>
        <taxon>Paracoccus</taxon>
    </lineage>
</organism>
<keyword evidence="3 6" id="KW-0812">Transmembrane</keyword>
<accession>A0A1V0GW13</accession>
<dbReference type="PANTHER" id="PTHR30086">
    <property type="entry name" value="ARGININE EXPORTER PROTEIN ARGO"/>
    <property type="match status" value="1"/>
</dbReference>
<keyword evidence="10" id="KW-1185">Reference proteome</keyword>
<dbReference type="KEGG" id="pye:A6J80_18315"/>
<evidence type="ECO:0000313" key="12">
    <source>
        <dbReference type="Proteomes" id="UP000324507"/>
    </source>
</evidence>
<evidence type="ECO:0000256" key="6">
    <source>
        <dbReference type="SAM" id="Phobius"/>
    </source>
</evidence>
<dbReference type="PANTHER" id="PTHR30086:SF20">
    <property type="entry name" value="ARGININE EXPORTER PROTEIN ARGO-RELATED"/>
    <property type="match status" value="1"/>
</dbReference>
<dbReference type="EMBL" id="CP020442">
    <property type="protein sequence ID" value="ARC38056.1"/>
    <property type="molecule type" value="Genomic_DNA"/>
</dbReference>
<dbReference type="AlphaFoldDB" id="A0A1V0GW13"/>
<feature type="transmembrane region" description="Helical" evidence="6">
    <location>
        <begin position="44"/>
        <end position="62"/>
    </location>
</feature>
<keyword evidence="4 6" id="KW-1133">Transmembrane helix</keyword>
<dbReference type="Pfam" id="PF01810">
    <property type="entry name" value="LysE"/>
    <property type="match status" value="1"/>
</dbReference>
<dbReference type="RefSeq" id="WP_028721102.1">
    <property type="nucleotide sequence ID" value="NZ_CAJGAB010000013.1"/>
</dbReference>
<keyword evidence="2" id="KW-1003">Cell membrane</keyword>
<keyword evidence="5 6" id="KW-0472">Membrane</keyword>
<dbReference type="GO" id="GO:0033228">
    <property type="term" value="P:cysteine export across plasma membrane"/>
    <property type="evidence" value="ECO:0007669"/>
    <property type="project" value="TreeGrafter"/>
</dbReference>
<evidence type="ECO:0000256" key="5">
    <source>
        <dbReference type="ARBA" id="ARBA00023136"/>
    </source>
</evidence>
<feature type="transmembrane region" description="Helical" evidence="6">
    <location>
        <begin position="74"/>
        <end position="91"/>
    </location>
</feature>
<feature type="transmembrane region" description="Helical" evidence="6">
    <location>
        <begin position="132"/>
        <end position="160"/>
    </location>
</feature>
<reference evidence="10" key="1">
    <citation type="submission" date="2017-03" db="EMBL/GenBank/DDBJ databases">
        <title>FDA dAtabase for Regulatory Grade micrObial Sequences (FDA-ARGOS): Supporting development and validation of Infectious Disease Dx tests.</title>
        <authorList>
            <person name="Minogue T."/>
            <person name="Wolcott M."/>
            <person name="Wasieloski L."/>
            <person name="Aguilar W."/>
            <person name="Moore D."/>
            <person name="Tallon L."/>
            <person name="Sadzewicz L."/>
            <person name="Sengamalay N."/>
            <person name="Ott S."/>
            <person name="Godinez A."/>
            <person name="Nagaraj S."/>
            <person name="Nadendla S."/>
            <person name="Geyer C."/>
            <person name="Sichtig H."/>
        </authorList>
    </citation>
    <scope>NUCLEOTIDE SEQUENCE [LARGE SCALE GENOMIC DNA]</scope>
    <source>
        <strain evidence="10">FDAARGOS_252</strain>
    </source>
</reference>
<reference evidence="7" key="3">
    <citation type="submission" date="2017-12" db="EMBL/GenBank/DDBJ databases">
        <title>FDA dAtabase for Regulatory Grade micrObial Sequences (FDA-ARGOS): Supporting development and validation of Infectious Disease Dx tests.</title>
        <authorList>
            <person name="Campos J."/>
            <person name="Goldberg B."/>
            <person name="Tallon L."/>
            <person name="Sadzewicz L."/>
            <person name="Sengamalay N."/>
            <person name="Ott S."/>
            <person name="Godinez A."/>
            <person name="Nagaraj S."/>
            <person name="Vyas G."/>
            <person name="Aluvathingal J."/>
            <person name="Nadendla S."/>
            <person name="Geyer C."/>
            <person name="Nandy P."/>
            <person name="Hobson J."/>
            <person name="Sichtig H."/>
        </authorList>
    </citation>
    <scope>NUCLEOTIDE SEQUENCE</scope>
    <source>
        <strain evidence="7">FDAARGOS_252</strain>
    </source>
</reference>
<protein>
    <submittedName>
        <fullName evidence="7">LysE family translocator</fullName>
    </submittedName>
</protein>
<dbReference type="EMBL" id="CP044081">
    <property type="protein sequence ID" value="QEU08987.1"/>
    <property type="molecule type" value="Genomic_DNA"/>
</dbReference>
<dbReference type="EMBL" id="CP024422">
    <property type="protein sequence ID" value="ATQ57083.1"/>
    <property type="molecule type" value="Genomic_DNA"/>
</dbReference>
<gene>
    <name evidence="7" type="ORF">A6J80_18315</name>
    <name evidence="9" type="ORF">FOB51_13835</name>
    <name evidence="8" type="ORF">PYTT13_15640</name>
</gene>
<dbReference type="Proteomes" id="UP000324507">
    <property type="component" value="Chromosome"/>
</dbReference>
<dbReference type="eggNOG" id="COG1280">
    <property type="taxonomic scope" value="Bacteria"/>
</dbReference>
<evidence type="ECO:0000313" key="10">
    <source>
        <dbReference type="Proteomes" id="UP000191257"/>
    </source>
</evidence>
<dbReference type="GO" id="GO:0005886">
    <property type="term" value="C:plasma membrane"/>
    <property type="evidence" value="ECO:0007669"/>
    <property type="project" value="UniProtKB-SubCell"/>
</dbReference>
<dbReference type="Proteomes" id="UP000191257">
    <property type="component" value="Chromosome"/>
</dbReference>
<evidence type="ECO:0000256" key="4">
    <source>
        <dbReference type="ARBA" id="ARBA00022989"/>
    </source>
</evidence>
<evidence type="ECO:0000313" key="7">
    <source>
        <dbReference type="EMBL" id="ARC38056.1"/>
    </source>
</evidence>
<proteinExistence type="predicted"/>
<dbReference type="Proteomes" id="UP000229314">
    <property type="component" value="Chromosome"/>
</dbReference>